<proteinExistence type="predicted"/>
<dbReference type="InterPro" id="IPR029068">
    <property type="entry name" value="Glyas_Bleomycin-R_OHBP_Dase"/>
</dbReference>
<reference evidence="2 3" key="1">
    <citation type="submission" date="2016-09" db="EMBL/GenBank/DDBJ databases">
        <title>Serratia marcescens MSU-97 and epiphytic antimycotic-producing bacteria.</title>
        <authorList>
            <person name="Matilla M.A."/>
        </authorList>
    </citation>
    <scope>NUCLEOTIDE SEQUENCE [LARGE SCALE GENOMIC DNA]</scope>
    <source>
        <strain evidence="2 3">MSU-97</strain>
    </source>
</reference>
<dbReference type="InterPro" id="IPR009725">
    <property type="entry name" value="3_dmu_93_MTrfase"/>
</dbReference>
<dbReference type="AlphaFoldDB" id="A0A1Q4P3S7"/>
<organism evidence="2 3">
    <name type="scientific">Serratia marcescens</name>
    <dbReference type="NCBI Taxonomy" id="615"/>
    <lineage>
        <taxon>Bacteria</taxon>
        <taxon>Pseudomonadati</taxon>
        <taxon>Pseudomonadota</taxon>
        <taxon>Gammaproteobacteria</taxon>
        <taxon>Enterobacterales</taxon>
        <taxon>Yersiniaceae</taxon>
        <taxon>Serratia</taxon>
    </lineage>
</organism>
<dbReference type="Proteomes" id="UP000185770">
    <property type="component" value="Unassembled WGS sequence"/>
</dbReference>
<protein>
    <recommendedName>
        <fullName evidence="1">PhnB-like domain-containing protein</fullName>
    </recommendedName>
</protein>
<dbReference type="InterPro" id="IPR028973">
    <property type="entry name" value="PhnB-like"/>
</dbReference>
<dbReference type="OrthoDB" id="5293819at2"/>
<sequence>MSQVSTFVMFQGEAQRAIDLYSQVFKHFRLEQVQYYDATHEGRRLIKHASIDFDRHHLVFSDSPISHDFGFTPAVSLFVNLANEAELERVFTRLAKGGKVLMPLDDYGFSARFGWLNDRFGLSWQLNVPAGDLG</sequence>
<evidence type="ECO:0000313" key="3">
    <source>
        <dbReference type="Proteomes" id="UP000185770"/>
    </source>
</evidence>
<dbReference type="Pfam" id="PF06983">
    <property type="entry name" value="3-dmu-9_3-mt"/>
    <property type="match status" value="1"/>
</dbReference>
<dbReference type="Gene3D" id="3.30.720.110">
    <property type="match status" value="1"/>
</dbReference>
<name>A0A1Q4P3S7_SERMA</name>
<dbReference type="PANTHER" id="PTHR33990">
    <property type="entry name" value="PROTEIN YJDN-RELATED"/>
    <property type="match status" value="1"/>
</dbReference>
<feature type="domain" description="PhnB-like" evidence="1">
    <location>
        <begin position="3"/>
        <end position="126"/>
    </location>
</feature>
<dbReference type="Gene3D" id="3.30.720.100">
    <property type="match status" value="1"/>
</dbReference>
<dbReference type="EMBL" id="MJAO01000004">
    <property type="protein sequence ID" value="OKB67763.1"/>
    <property type="molecule type" value="Genomic_DNA"/>
</dbReference>
<dbReference type="CDD" id="cd06588">
    <property type="entry name" value="PhnB_like"/>
    <property type="match status" value="1"/>
</dbReference>
<dbReference type="SUPFAM" id="SSF54593">
    <property type="entry name" value="Glyoxalase/Bleomycin resistance protein/Dihydroxybiphenyl dioxygenase"/>
    <property type="match status" value="1"/>
</dbReference>
<evidence type="ECO:0000313" key="2">
    <source>
        <dbReference type="EMBL" id="OKB67763.1"/>
    </source>
</evidence>
<gene>
    <name evidence="2" type="ORF">BHU62_04795</name>
</gene>
<evidence type="ECO:0000259" key="1">
    <source>
        <dbReference type="Pfam" id="PF06983"/>
    </source>
</evidence>
<dbReference type="PIRSF" id="PIRSF021700">
    <property type="entry name" value="3_dmu_93_MTrfase"/>
    <property type="match status" value="1"/>
</dbReference>
<comment type="caution">
    <text evidence="2">The sequence shown here is derived from an EMBL/GenBank/DDBJ whole genome shotgun (WGS) entry which is preliminary data.</text>
</comment>
<dbReference type="RefSeq" id="WP_073529470.1">
    <property type="nucleotide sequence ID" value="NZ_MJAO01000004.1"/>
</dbReference>
<dbReference type="PANTHER" id="PTHR33990:SF4">
    <property type="entry name" value="PHNB-LIKE DOMAIN-CONTAINING PROTEIN"/>
    <property type="match status" value="1"/>
</dbReference>
<accession>A0A1Q4P3S7</accession>